<evidence type="ECO:0000313" key="4">
    <source>
        <dbReference type="EMBL" id="KAF6234394.1"/>
    </source>
</evidence>
<gene>
    <name evidence="4" type="ORF">HO173_007427</name>
</gene>
<dbReference type="PANTHER" id="PTHR11638:SF176">
    <property type="entry name" value="HEAT SHOCK PROTEIN 78, MITOCHONDRIAL"/>
    <property type="match status" value="1"/>
</dbReference>
<keyword evidence="5" id="KW-1185">Reference proteome</keyword>
<dbReference type="InterPro" id="IPR003959">
    <property type="entry name" value="ATPase_AAA_core"/>
</dbReference>
<dbReference type="SUPFAM" id="SSF52540">
    <property type="entry name" value="P-loop containing nucleoside triphosphate hydrolases"/>
    <property type="match status" value="1"/>
</dbReference>
<dbReference type="GO" id="GO:0016887">
    <property type="term" value="F:ATP hydrolysis activity"/>
    <property type="evidence" value="ECO:0007669"/>
    <property type="project" value="InterPro"/>
</dbReference>
<evidence type="ECO:0000313" key="5">
    <source>
        <dbReference type="Proteomes" id="UP000578531"/>
    </source>
</evidence>
<protein>
    <recommendedName>
        <fullName evidence="3">ATPase AAA-type core domain-containing protein</fullName>
    </recommendedName>
</protein>
<dbReference type="GeneID" id="59289084"/>
<dbReference type="InterPro" id="IPR001270">
    <property type="entry name" value="ClpA/B"/>
</dbReference>
<organism evidence="4 5">
    <name type="scientific">Letharia columbiana</name>
    <dbReference type="NCBI Taxonomy" id="112416"/>
    <lineage>
        <taxon>Eukaryota</taxon>
        <taxon>Fungi</taxon>
        <taxon>Dikarya</taxon>
        <taxon>Ascomycota</taxon>
        <taxon>Pezizomycotina</taxon>
        <taxon>Lecanoromycetes</taxon>
        <taxon>OSLEUM clade</taxon>
        <taxon>Lecanoromycetidae</taxon>
        <taxon>Lecanorales</taxon>
        <taxon>Lecanorineae</taxon>
        <taxon>Parmeliaceae</taxon>
        <taxon>Letharia</taxon>
    </lineage>
</organism>
<dbReference type="PRINTS" id="PR00300">
    <property type="entry name" value="CLPPROTEASEA"/>
</dbReference>
<keyword evidence="2" id="KW-0067">ATP-binding</keyword>
<comment type="caution">
    <text evidence="4">The sequence shown here is derived from an EMBL/GenBank/DDBJ whole genome shotgun (WGS) entry which is preliminary data.</text>
</comment>
<dbReference type="InterPro" id="IPR050130">
    <property type="entry name" value="ClpA_ClpB"/>
</dbReference>
<dbReference type="GO" id="GO:0042026">
    <property type="term" value="P:protein refolding"/>
    <property type="evidence" value="ECO:0007669"/>
    <property type="project" value="TreeGrafter"/>
</dbReference>
<dbReference type="Pfam" id="PF07724">
    <property type="entry name" value="AAA_2"/>
    <property type="match status" value="1"/>
</dbReference>
<reference evidence="4 5" key="1">
    <citation type="journal article" date="2020" name="Genomics">
        <title>Complete, high-quality genomes from long-read metagenomic sequencing of two wolf lichen thalli reveals enigmatic genome architecture.</title>
        <authorList>
            <person name="McKenzie S.K."/>
            <person name="Walston R.F."/>
            <person name="Allen J.L."/>
        </authorList>
    </citation>
    <scope>NUCLEOTIDE SEQUENCE [LARGE SCALE GENOMIC DNA]</scope>
    <source>
        <strain evidence="4">WasteWater2</strain>
    </source>
</reference>
<evidence type="ECO:0000259" key="3">
    <source>
        <dbReference type="Pfam" id="PF07724"/>
    </source>
</evidence>
<sequence>MTIQIELESLRKESDVTTIKRKGPSNFCRPNEKKLSDLEKARVALQNSKLQGDYGIASELRYSIIPKLQAQLPQEEGRHGEILHDSVSANDIEAVVSRQTGIPITKLISGEVEKLVNMEDTTAIHLAGLFGDNRAIAPFLMLGPTGVGKNELSKKLASSLFSTESAMIRFDMSEFQEKHMVSRSLGSPAGRVSYEDAGQLNDAVRRKPDAVLLFDGFKNAHRDIASLLLQVLDRSYSLRCTRTQSRHSQHHIVLTSNLGADILVIADPIHQDSSEL</sequence>
<dbReference type="Gene3D" id="3.40.50.300">
    <property type="entry name" value="P-loop containing nucleotide triphosphate hydrolases"/>
    <property type="match status" value="2"/>
</dbReference>
<name>A0A8H6L3S4_9LECA</name>
<feature type="domain" description="ATPase AAA-type core" evidence="3">
    <location>
        <begin position="135"/>
        <end position="263"/>
    </location>
</feature>
<dbReference type="GO" id="GO:0005759">
    <property type="term" value="C:mitochondrial matrix"/>
    <property type="evidence" value="ECO:0007669"/>
    <property type="project" value="TreeGrafter"/>
</dbReference>
<accession>A0A8H6L3S4</accession>
<dbReference type="AlphaFoldDB" id="A0A8H6L3S4"/>
<dbReference type="EMBL" id="JACCJC010000030">
    <property type="protein sequence ID" value="KAF6234394.1"/>
    <property type="molecule type" value="Genomic_DNA"/>
</dbReference>
<evidence type="ECO:0000256" key="1">
    <source>
        <dbReference type="ARBA" id="ARBA00022741"/>
    </source>
</evidence>
<proteinExistence type="predicted"/>
<keyword evidence="1" id="KW-0547">Nucleotide-binding</keyword>
<dbReference type="GO" id="GO:0005524">
    <property type="term" value="F:ATP binding"/>
    <property type="evidence" value="ECO:0007669"/>
    <property type="project" value="UniProtKB-KW"/>
</dbReference>
<evidence type="ECO:0000256" key="2">
    <source>
        <dbReference type="ARBA" id="ARBA00022840"/>
    </source>
</evidence>
<dbReference type="OrthoDB" id="47330at2759"/>
<dbReference type="InterPro" id="IPR027417">
    <property type="entry name" value="P-loop_NTPase"/>
</dbReference>
<dbReference type="RefSeq" id="XP_037163791.1">
    <property type="nucleotide sequence ID" value="XM_037309331.1"/>
</dbReference>
<dbReference type="Proteomes" id="UP000578531">
    <property type="component" value="Unassembled WGS sequence"/>
</dbReference>
<dbReference type="GO" id="GO:0043335">
    <property type="term" value="P:protein unfolding"/>
    <property type="evidence" value="ECO:0007669"/>
    <property type="project" value="TreeGrafter"/>
</dbReference>
<dbReference type="PANTHER" id="PTHR11638">
    <property type="entry name" value="ATP-DEPENDENT CLP PROTEASE"/>
    <property type="match status" value="1"/>
</dbReference>
<dbReference type="GO" id="GO:0034605">
    <property type="term" value="P:cellular response to heat"/>
    <property type="evidence" value="ECO:0007669"/>
    <property type="project" value="TreeGrafter"/>
</dbReference>